<reference evidence="1 2" key="1">
    <citation type="submission" date="2019-10" db="EMBL/GenBank/DDBJ databases">
        <authorList>
            <person name="Palmer J.M."/>
        </authorList>
    </citation>
    <scope>NUCLEOTIDE SEQUENCE [LARGE SCALE GENOMIC DNA]</scope>
    <source>
        <strain evidence="1 2">TWF718</strain>
    </source>
</reference>
<sequence length="411" mass="46804">MARSVCATIPPETGAGFPAEPLLKAGVTIGKTRWFYPDEIKDDLVNVDIPEEIKVQALTCGFEYARSVIPHYTNWKRYLAFIRVYVLESICEMYGDLFRPEETDKMVGYSLQEQLDILFGGTPVHDAISREVCTFLVTTSEKSGSARDGSELFRRYVNLLANSPEDYVRLRDSDGGIRFTLAAALVCNDVDISKYWFTDEQLFILADLCAGLYDSVAYYKHRAEGEVCNFYAYAGGDMRLETTHLYREVLWALDAAWAQKGEASNICTYVRHFGGTIHMMMRRYRFVKDGLTIGKVPDSAQMVEAARSNVSLWYRVEAGTEKSEKDRYNVILAQKDKLLFDGLAERLERSDTVHCKDCTLQNTYGASELYQFSGVTLCDNCRQKWVEHVRSLPARAMKAFPELKGLLNYWD</sequence>
<accession>A0AAN8MK86</accession>
<comment type="caution">
    <text evidence="1">The sequence shown here is derived from an EMBL/GenBank/DDBJ whole genome shotgun (WGS) entry which is preliminary data.</text>
</comment>
<protein>
    <submittedName>
        <fullName evidence="1">Uncharacterized protein</fullName>
    </submittedName>
</protein>
<keyword evidence="2" id="KW-1185">Reference proteome</keyword>
<dbReference type="EMBL" id="JAVHNR010000010">
    <property type="protein sequence ID" value="KAK6331990.1"/>
    <property type="molecule type" value="Genomic_DNA"/>
</dbReference>
<proteinExistence type="predicted"/>
<name>A0AAN8MK86_9PEZI</name>
<dbReference type="AlphaFoldDB" id="A0AAN8MK86"/>
<evidence type="ECO:0000313" key="1">
    <source>
        <dbReference type="EMBL" id="KAK6331990.1"/>
    </source>
</evidence>
<organism evidence="1 2">
    <name type="scientific">Orbilia javanica</name>
    <dbReference type="NCBI Taxonomy" id="47235"/>
    <lineage>
        <taxon>Eukaryota</taxon>
        <taxon>Fungi</taxon>
        <taxon>Dikarya</taxon>
        <taxon>Ascomycota</taxon>
        <taxon>Pezizomycotina</taxon>
        <taxon>Orbiliomycetes</taxon>
        <taxon>Orbiliales</taxon>
        <taxon>Orbiliaceae</taxon>
        <taxon>Orbilia</taxon>
    </lineage>
</organism>
<evidence type="ECO:0000313" key="2">
    <source>
        <dbReference type="Proteomes" id="UP001313282"/>
    </source>
</evidence>
<dbReference type="Proteomes" id="UP001313282">
    <property type="component" value="Unassembled WGS sequence"/>
</dbReference>
<gene>
    <name evidence="1" type="ORF">TWF718_002530</name>
</gene>